<name>A0A7W5BA85_9BURK</name>
<dbReference type="EMBL" id="JACHXD010000005">
    <property type="protein sequence ID" value="MBB3119186.1"/>
    <property type="molecule type" value="Genomic_DNA"/>
</dbReference>
<dbReference type="Proteomes" id="UP000541535">
    <property type="component" value="Unassembled WGS sequence"/>
</dbReference>
<feature type="transmembrane region" description="Helical" evidence="11">
    <location>
        <begin position="103"/>
        <end position="121"/>
    </location>
</feature>
<dbReference type="InterPro" id="IPR030470">
    <property type="entry name" value="UbiA_prenylTrfase_CS"/>
</dbReference>
<evidence type="ECO:0000256" key="7">
    <source>
        <dbReference type="ARBA" id="ARBA00022688"/>
    </source>
</evidence>
<evidence type="ECO:0000256" key="8">
    <source>
        <dbReference type="ARBA" id="ARBA00022692"/>
    </source>
</evidence>
<evidence type="ECO:0000256" key="6">
    <source>
        <dbReference type="ARBA" id="ARBA00022679"/>
    </source>
</evidence>
<dbReference type="AlphaFoldDB" id="A0A7W5BA85"/>
<keyword evidence="6 11" id="KW-0808">Transferase</keyword>
<keyword evidence="7 11" id="KW-0831">Ubiquinone biosynthesis</keyword>
<evidence type="ECO:0000256" key="11">
    <source>
        <dbReference type="HAMAP-Rule" id="MF_01635"/>
    </source>
</evidence>
<comment type="pathway">
    <text evidence="11">Cofactor biosynthesis; ubiquinone biosynthesis.</text>
</comment>
<dbReference type="FunFam" id="1.20.120.1780:FF:000001">
    <property type="entry name" value="4-hydroxybenzoate octaprenyltransferase"/>
    <property type="match status" value="1"/>
</dbReference>
<dbReference type="UniPathway" id="UPA00232"/>
<dbReference type="CDD" id="cd13959">
    <property type="entry name" value="PT_UbiA_COQ2"/>
    <property type="match status" value="1"/>
</dbReference>
<dbReference type="PANTHER" id="PTHR11048:SF28">
    <property type="entry name" value="4-HYDROXYBENZOATE POLYPRENYLTRANSFERASE, MITOCHONDRIAL"/>
    <property type="match status" value="1"/>
</dbReference>
<organism evidence="13 14">
    <name type="scientific">Pseudoduganella violacea</name>
    <dbReference type="NCBI Taxonomy" id="1715466"/>
    <lineage>
        <taxon>Bacteria</taxon>
        <taxon>Pseudomonadati</taxon>
        <taxon>Pseudomonadota</taxon>
        <taxon>Betaproteobacteria</taxon>
        <taxon>Burkholderiales</taxon>
        <taxon>Oxalobacteraceae</taxon>
        <taxon>Telluria group</taxon>
        <taxon>Pseudoduganella</taxon>
    </lineage>
</organism>
<dbReference type="InterPro" id="IPR006370">
    <property type="entry name" value="HB_polyprenyltransferase-like"/>
</dbReference>
<keyword evidence="5 11" id="KW-0997">Cell inner membrane</keyword>
<comment type="catalytic activity">
    <reaction evidence="11">
        <text>all-trans-octaprenyl diphosphate + 4-hydroxybenzoate = 4-hydroxy-3-(all-trans-octaprenyl)benzoate + diphosphate</text>
        <dbReference type="Rhea" id="RHEA:27782"/>
        <dbReference type="ChEBI" id="CHEBI:1617"/>
        <dbReference type="ChEBI" id="CHEBI:17879"/>
        <dbReference type="ChEBI" id="CHEBI:33019"/>
        <dbReference type="ChEBI" id="CHEBI:57711"/>
        <dbReference type="EC" id="2.5.1.39"/>
    </reaction>
</comment>
<gene>
    <name evidence="11" type="primary">ubiA</name>
    <name evidence="13" type="ORF">FHS03_002237</name>
</gene>
<keyword evidence="11" id="KW-0460">Magnesium</keyword>
<dbReference type="Gene3D" id="1.20.120.1780">
    <property type="entry name" value="UbiA prenyltransferase"/>
    <property type="match status" value="1"/>
</dbReference>
<evidence type="ECO:0000256" key="10">
    <source>
        <dbReference type="ARBA" id="ARBA00023136"/>
    </source>
</evidence>
<dbReference type="EC" id="2.5.1.39" evidence="11 12"/>
<evidence type="ECO:0000256" key="5">
    <source>
        <dbReference type="ARBA" id="ARBA00022519"/>
    </source>
</evidence>
<evidence type="ECO:0000313" key="14">
    <source>
        <dbReference type="Proteomes" id="UP000541535"/>
    </source>
</evidence>
<dbReference type="PANTHER" id="PTHR11048">
    <property type="entry name" value="PRENYLTRANSFERASES"/>
    <property type="match status" value="1"/>
</dbReference>
<dbReference type="PROSITE" id="PS00943">
    <property type="entry name" value="UBIA"/>
    <property type="match status" value="1"/>
</dbReference>
<evidence type="ECO:0000256" key="9">
    <source>
        <dbReference type="ARBA" id="ARBA00022989"/>
    </source>
</evidence>
<feature type="transmembrane region" description="Helical" evidence="11">
    <location>
        <begin position="151"/>
        <end position="169"/>
    </location>
</feature>
<feature type="transmembrane region" description="Helical" evidence="11">
    <location>
        <begin position="29"/>
        <end position="46"/>
    </location>
</feature>
<dbReference type="GO" id="GO:0006744">
    <property type="term" value="P:ubiquinone biosynthetic process"/>
    <property type="evidence" value="ECO:0007669"/>
    <property type="project" value="UniProtKB-UniRule"/>
</dbReference>
<dbReference type="FunFam" id="1.10.357.140:FF:000008">
    <property type="entry name" value="4-hydroxybenzoate octaprenyltransferase"/>
    <property type="match status" value="1"/>
</dbReference>
<reference evidence="13 14" key="1">
    <citation type="submission" date="2020-08" db="EMBL/GenBank/DDBJ databases">
        <title>Genomic Encyclopedia of Type Strains, Phase III (KMG-III): the genomes of soil and plant-associated and newly described type strains.</title>
        <authorList>
            <person name="Whitman W."/>
        </authorList>
    </citation>
    <scope>NUCLEOTIDE SEQUENCE [LARGE SCALE GENOMIC DNA]</scope>
    <source>
        <strain evidence="13 14">CECT 8897</strain>
    </source>
</reference>
<dbReference type="InterPro" id="IPR044878">
    <property type="entry name" value="UbiA_sf"/>
</dbReference>
<keyword evidence="10 11" id="KW-0472">Membrane</keyword>
<feature type="transmembrane region" description="Helical" evidence="11">
    <location>
        <begin position="246"/>
        <end position="264"/>
    </location>
</feature>
<comment type="subcellular location">
    <subcellularLocation>
        <location evidence="11">Cell inner membrane</location>
        <topology evidence="11">Multi-pass membrane protein</topology>
    </subcellularLocation>
    <subcellularLocation>
        <location evidence="2">Membrane</location>
        <topology evidence="2">Multi-pass membrane protein</topology>
    </subcellularLocation>
</comment>
<comment type="cofactor">
    <cofactor evidence="1 11">
        <name>Mg(2+)</name>
        <dbReference type="ChEBI" id="CHEBI:18420"/>
    </cofactor>
</comment>
<keyword evidence="14" id="KW-1185">Reference proteome</keyword>
<evidence type="ECO:0000256" key="12">
    <source>
        <dbReference type="NCBIfam" id="TIGR01474"/>
    </source>
</evidence>
<protein>
    <recommendedName>
        <fullName evidence="11 12">4-hydroxybenzoate octaprenyltransferase</fullName>
        <ecNumber evidence="11 12">2.5.1.39</ecNumber>
    </recommendedName>
    <alternativeName>
        <fullName evidence="11">4-HB polyprenyltransferase</fullName>
    </alternativeName>
</protein>
<dbReference type="InterPro" id="IPR039653">
    <property type="entry name" value="Prenyltransferase"/>
</dbReference>
<evidence type="ECO:0000256" key="1">
    <source>
        <dbReference type="ARBA" id="ARBA00001946"/>
    </source>
</evidence>
<accession>A0A7W5BA85</accession>
<comment type="similarity">
    <text evidence="3 11">Belongs to the UbiA prenyltransferase family.</text>
</comment>
<keyword evidence="8 11" id="KW-0812">Transmembrane</keyword>
<dbReference type="InterPro" id="IPR000537">
    <property type="entry name" value="UbiA_prenyltransferase"/>
</dbReference>
<evidence type="ECO:0000313" key="13">
    <source>
        <dbReference type="EMBL" id="MBB3119186.1"/>
    </source>
</evidence>
<evidence type="ECO:0000256" key="3">
    <source>
        <dbReference type="ARBA" id="ARBA00005985"/>
    </source>
</evidence>
<feature type="transmembrane region" description="Helical" evidence="11">
    <location>
        <begin position="175"/>
        <end position="197"/>
    </location>
</feature>
<dbReference type="NCBIfam" id="TIGR01474">
    <property type="entry name" value="ubiA_proteo"/>
    <property type="match status" value="1"/>
</dbReference>
<evidence type="ECO:0000256" key="2">
    <source>
        <dbReference type="ARBA" id="ARBA00004141"/>
    </source>
</evidence>
<dbReference type="Pfam" id="PF01040">
    <property type="entry name" value="UbiA"/>
    <property type="match status" value="1"/>
</dbReference>
<dbReference type="HAMAP" id="MF_01635">
    <property type="entry name" value="UbiA"/>
    <property type="match status" value="1"/>
</dbReference>
<keyword evidence="9 11" id="KW-1133">Transmembrane helix</keyword>
<proteinExistence type="inferred from homology"/>
<dbReference type="GO" id="GO:0008412">
    <property type="term" value="F:4-hydroxybenzoate polyprenyltransferase activity"/>
    <property type="evidence" value="ECO:0007669"/>
    <property type="project" value="UniProtKB-UniRule"/>
</dbReference>
<evidence type="ECO:0000256" key="4">
    <source>
        <dbReference type="ARBA" id="ARBA00022475"/>
    </source>
</evidence>
<feature type="transmembrane region" description="Helical" evidence="11">
    <location>
        <begin position="217"/>
        <end position="240"/>
    </location>
</feature>
<comment type="caution">
    <text evidence="13">The sequence shown here is derived from an EMBL/GenBank/DDBJ whole genome shotgun (WGS) entry which is preliminary data.</text>
</comment>
<comment type="function">
    <text evidence="11">Catalyzes the prenylation of para-hydroxybenzoate (PHB) with an all-trans polyprenyl group. Mediates the second step in the final reaction sequence of ubiquinone-8 (UQ-8) biosynthesis, which is the condensation of the polyisoprenoid side chain with PHB, generating the first membrane-bound Q intermediate 3-octaprenyl-4-hydroxybenzoate.</text>
</comment>
<keyword evidence="4 11" id="KW-1003">Cell membrane</keyword>
<sequence>MQISTPDPRPTPPLGRLALYARLVRLDKPIGTVLLLWPTLGALWMANGGAPAWQLILIFSVGTLLMRSAGVAVNDYLDRDFDRHVKRTAERPITSGRVSGKEAIGIAVLLALISFCLILPLNLLVKQLSVVALGIAVTYPLFKRFFPVPQAYLGVAYGFGIPMGFAAIQDTVPPVAWLLLLSNMFWSVAYDTAYAMVDRDDDLKIGIKTSAITFGRYDVAMIMLCYAVHFGIQLFCGWYFGLGWPFLAGMAVAIGCSVYHYFLIRGRERAPCFYAFRHNNYLGAAVFAGIALDYALR</sequence>
<dbReference type="GO" id="GO:0005886">
    <property type="term" value="C:plasma membrane"/>
    <property type="evidence" value="ECO:0007669"/>
    <property type="project" value="UniProtKB-SubCell"/>
</dbReference>
<dbReference type="Gene3D" id="1.10.357.140">
    <property type="entry name" value="UbiA prenyltransferase"/>
    <property type="match status" value="1"/>
</dbReference>